<name>A0A5C8HNJ9_9MICO</name>
<dbReference type="Proteomes" id="UP000321196">
    <property type="component" value="Unassembled WGS sequence"/>
</dbReference>
<dbReference type="RefSeq" id="WP_147826469.1">
    <property type="nucleotide sequence ID" value="NZ_BAAARG010000001.1"/>
</dbReference>
<proteinExistence type="predicted"/>
<keyword evidence="2" id="KW-1185">Reference proteome</keyword>
<evidence type="ECO:0000313" key="2">
    <source>
        <dbReference type="Proteomes" id="UP000321196"/>
    </source>
</evidence>
<dbReference type="OrthoDB" id="3238883at2"/>
<evidence type="ECO:0000313" key="1">
    <source>
        <dbReference type="EMBL" id="TXK03538.1"/>
    </source>
</evidence>
<organism evidence="1 2">
    <name type="scientific">Microbacterium mitrae</name>
    <dbReference type="NCBI Taxonomy" id="664640"/>
    <lineage>
        <taxon>Bacteria</taxon>
        <taxon>Bacillati</taxon>
        <taxon>Actinomycetota</taxon>
        <taxon>Actinomycetes</taxon>
        <taxon>Micrococcales</taxon>
        <taxon>Microbacteriaceae</taxon>
        <taxon>Microbacterium</taxon>
    </lineage>
</organism>
<comment type="caution">
    <text evidence="1">The sequence shown here is derived from an EMBL/GenBank/DDBJ whole genome shotgun (WGS) entry which is preliminary data.</text>
</comment>
<dbReference type="AlphaFoldDB" id="A0A5C8HNJ9"/>
<reference evidence="1 2" key="1">
    <citation type="submission" date="2019-08" db="EMBL/GenBank/DDBJ databases">
        <authorList>
            <person name="Dong K."/>
        </authorList>
    </citation>
    <scope>NUCLEOTIDE SEQUENCE [LARGE SCALE GENOMIC DNA]</scope>
    <source>
        <strain evidence="1 2">M4-8</strain>
    </source>
</reference>
<sequence>MTDSKPVPATRRDSVRVPRFPRPVLTSLIAAAILLSGGVGVVVGSLMQSGLKQEIAEASVPREVIASVELKPYALPQSVGTVAPATTFEYFATQQPAIVTAMAAEPGKVMVSGEMLFSINDQPVFALELDVLPWRDLVVGTTGSDVAALNDALHEAGLRSDPGGSAYDELTVRAVSQMYTNAGSSAPGETPGASLARDAIAAVPRGDFVVVTAVGRGIAVTTGPVVTAQQNIAVVQTIVDPLTVKAIEVGSEAEITRPGSGSLGTGLVTEIGDFAPADPQAQGGSTKSGYPVVIALDSQDVAAAGEQVQVHFSSNEATDLAVPTIAIRQSSGRTWVVLKEGDVYTEVDVTPIWQQGGWTGVTGSEAIQDGASVVVSASVK</sequence>
<protein>
    <submittedName>
        <fullName evidence="1">Uncharacterized protein</fullName>
    </submittedName>
</protein>
<dbReference type="EMBL" id="VRSW01000004">
    <property type="protein sequence ID" value="TXK03538.1"/>
    <property type="molecule type" value="Genomic_DNA"/>
</dbReference>
<gene>
    <name evidence="1" type="ORF">FVP60_11755</name>
</gene>
<accession>A0A5C8HNJ9</accession>